<proteinExistence type="predicted"/>
<comment type="caution">
    <text evidence="2">The sequence shown here is derived from an EMBL/GenBank/DDBJ whole genome shotgun (WGS) entry which is preliminary data.</text>
</comment>
<evidence type="ECO:0000313" key="3">
    <source>
        <dbReference type="Proteomes" id="UP001171916"/>
    </source>
</evidence>
<dbReference type="EMBL" id="JAUEPH010000004">
    <property type="protein sequence ID" value="MDN3204592.1"/>
    <property type="molecule type" value="Genomic_DNA"/>
</dbReference>
<dbReference type="InterPro" id="IPR027443">
    <property type="entry name" value="IPNS-like_sf"/>
</dbReference>
<organism evidence="2 3">
    <name type="scientific">Algoriphagus sediminis</name>
    <dbReference type="NCBI Taxonomy" id="3057113"/>
    <lineage>
        <taxon>Bacteria</taxon>
        <taxon>Pseudomonadati</taxon>
        <taxon>Bacteroidota</taxon>
        <taxon>Cytophagia</taxon>
        <taxon>Cytophagales</taxon>
        <taxon>Cyclobacteriaceae</taxon>
        <taxon>Algoriphagus</taxon>
    </lineage>
</organism>
<reference evidence="2" key="1">
    <citation type="submission" date="2023-06" db="EMBL/GenBank/DDBJ databases">
        <title>Robiginitalea aurantiacus sp. nov. and Algoriphagus sediminis sp. nov., isolated from coastal sediment.</title>
        <authorList>
            <person name="Zhou Z.Y."/>
            <person name="An J."/>
            <person name="Jia Y.W."/>
            <person name="Du Z.J."/>
        </authorList>
    </citation>
    <scope>NUCLEOTIDE SEQUENCE</scope>
    <source>
        <strain evidence="2">C2-7</strain>
    </source>
</reference>
<evidence type="ECO:0000259" key="1">
    <source>
        <dbReference type="Pfam" id="PF05118"/>
    </source>
</evidence>
<dbReference type="RefSeq" id="WP_290000233.1">
    <property type="nucleotide sequence ID" value="NZ_JAUEPH010000004.1"/>
</dbReference>
<evidence type="ECO:0000313" key="2">
    <source>
        <dbReference type="EMBL" id="MDN3204592.1"/>
    </source>
</evidence>
<dbReference type="Proteomes" id="UP001171916">
    <property type="component" value="Unassembled WGS sequence"/>
</dbReference>
<dbReference type="Gene3D" id="2.60.120.330">
    <property type="entry name" value="B-lactam Antibiotic, Isopenicillin N Synthase, Chain"/>
    <property type="match status" value="1"/>
</dbReference>
<name>A0ABT7YDI3_9BACT</name>
<sequence length="198" mass="22851">MDSLTYPKTIGLDRVKLHFEFNADRLLEEVQKMKLSGFEYYDALPLRAPAHLVDPKLPFPEPSGDYADGSWTDWLDTDLLKGSDYISEVIENFKQNTTVNLVRILRLSAYSEVKEHTDPTLALEEEKSMIRLTIPITNNPECDFYLNGHVVPMKPGECWYLKLNDPHKIINRGNSERINLTIDMIPNDWIRGQIENSI</sequence>
<keyword evidence="3" id="KW-1185">Reference proteome</keyword>
<dbReference type="SUPFAM" id="SSF51197">
    <property type="entry name" value="Clavaminate synthase-like"/>
    <property type="match status" value="1"/>
</dbReference>
<dbReference type="InterPro" id="IPR007803">
    <property type="entry name" value="Asp/Arg/Pro-Hydrxlase"/>
</dbReference>
<dbReference type="Pfam" id="PF05118">
    <property type="entry name" value="Asp_Arg_Hydrox"/>
    <property type="match status" value="1"/>
</dbReference>
<protein>
    <submittedName>
        <fullName evidence="2">Aspartyl/asparaginyl beta-hydroxylase domain-containing protein</fullName>
    </submittedName>
</protein>
<accession>A0ABT7YDI3</accession>
<feature type="domain" description="Aspartyl/asparaginy/proline hydroxylase" evidence="1">
    <location>
        <begin position="87"/>
        <end position="185"/>
    </location>
</feature>
<gene>
    <name evidence="2" type="ORF">QVH07_10550</name>
</gene>